<organism evidence="2 3">
    <name type="scientific">Neoarthrinium moseri</name>
    <dbReference type="NCBI Taxonomy" id="1658444"/>
    <lineage>
        <taxon>Eukaryota</taxon>
        <taxon>Fungi</taxon>
        <taxon>Dikarya</taxon>
        <taxon>Ascomycota</taxon>
        <taxon>Pezizomycotina</taxon>
        <taxon>Sordariomycetes</taxon>
        <taxon>Xylariomycetidae</taxon>
        <taxon>Amphisphaeriales</taxon>
        <taxon>Apiosporaceae</taxon>
        <taxon>Neoarthrinium</taxon>
    </lineage>
</organism>
<name>A0A9Q0AR18_9PEZI</name>
<dbReference type="Proteomes" id="UP000829685">
    <property type="component" value="Unassembled WGS sequence"/>
</dbReference>
<accession>A0A9Q0AR18</accession>
<keyword evidence="3" id="KW-1185">Reference proteome</keyword>
<reference evidence="2" key="1">
    <citation type="submission" date="2021-03" db="EMBL/GenBank/DDBJ databases">
        <title>Revisited historic fungal species revealed as producer of novel bioactive compounds through whole genome sequencing and comparative genomics.</title>
        <authorList>
            <person name="Vignolle G.A."/>
            <person name="Hochenegger N."/>
            <person name="Mach R.L."/>
            <person name="Mach-Aigner A.R."/>
            <person name="Javad Rahimi M."/>
            <person name="Salim K.A."/>
            <person name="Chan C.M."/>
            <person name="Lim L.B.L."/>
            <person name="Cai F."/>
            <person name="Druzhinina I.S."/>
            <person name="U'Ren J.M."/>
            <person name="Derntl C."/>
        </authorList>
    </citation>
    <scope>NUCLEOTIDE SEQUENCE</scope>
    <source>
        <strain evidence="2">TUCIM 5799</strain>
    </source>
</reference>
<dbReference type="InterPro" id="IPR054289">
    <property type="entry name" value="DUF7025"/>
</dbReference>
<dbReference type="Pfam" id="PF22942">
    <property type="entry name" value="DUF7025"/>
    <property type="match status" value="1"/>
</dbReference>
<dbReference type="AlphaFoldDB" id="A0A9Q0AR18"/>
<gene>
    <name evidence="2" type="ORF">JX265_005757</name>
</gene>
<dbReference type="PANTHER" id="PTHR46411:SF3">
    <property type="entry name" value="AAA+ ATPASE DOMAIN-CONTAINING PROTEIN"/>
    <property type="match status" value="1"/>
</dbReference>
<evidence type="ECO:0000259" key="1">
    <source>
        <dbReference type="Pfam" id="PF22942"/>
    </source>
</evidence>
<proteinExistence type="predicted"/>
<dbReference type="PANTHER" id="PTHR46411">
    <property type="entry name" value="FAMILY ATPASE, PUTATIVE-RELATED"/>
    <property type="match status" value="1"/>
</dbReference>
<evidence type="ECO:0000313" key="2">
    <source>
        <dbReference type="EMBL" id="KAI1871771.1"/>
    </source>
</evidence>
<feature type="domain" description="DUF7025" evidence="1">
    <location>
        <begin position="339"/>
        <end position="441"/>
    </location>
</feature>
<sequence length="528" mass="60287">MADSALWQKSPELSDCQDGAKCLDKRIEPNIADYSEKDPATPCSEVGKKITIIEDIFKEGPLPSQPEYPIEVSSKVGRAQWHHSQKELLLEKERKSGSVDVRSSQALIHSILTHTRIDELEKELKKLKDHVHNNPEDPNAGKSRMLFPVHKREIRRSTIDRFKITHQTYNTPVEERPVLEILVSIDPDKLAAQQQLDLRSDKSDDPYLTASQTPEKLRIRSPPLLQHLENVTGEDVEVGFLNDDDDRMLYPGTVFLRPFKLFVKHEKRIRQSFVDLQSELDKKKALNSPHTESKKRSVGAYDLDFEDEDLLQDLKLLVQFIDVHLKPTFDLRHSIAEGTATHIEYGDLWHLFDHGLIVVDQSSEMRAYRVISFTGGREPLIDMMQSEEDRTPALDGFAVNCISLAFNGSDYVPRLHRFTISKFGGQKPISSLAVYPLALHPSGEVLRNNLQQHAKRFLDITSPPFSHYVMTGKTLDEPSHDVDAQVIVDMAVAFNTVGEWRPSTKVEISDLTKPDKRETFLRSFCKHY</sequence>
<dbReference type="EMBL" id="JAFIMR010000012">
    <property type="protein sequence ID" value="KAI1871771.1"/>
    <property type="molecule type" value="Genomic_DNA"/>
</dbReference>
<evidence type="ECO:0000313" key="3">
    <source>
        <dbReference type="Proteomes" id="UP000829685"/>
    </source>
</evidence>
<comment type="caution">
    <text evidence="2">The sequence shown here is derived from an EMBL/GenBank/DDBJ whole genome shotgun (WGS) entry which is preliminary data.</text>
</comment>
<protein>
    <recommendedName>
        <fullName evidence="1">DUF7025 domain-containing protein</fullName>
    </recommendedName>
</protein>